<dbReference type="AlphaFoldDB" id="A0A0U1D4X8"/>
<name>A0A0U1D4X8_9MYCO</name>
<dbReference type="GO" id="GO:0016829">
    <property type="term" value="F:lyase activity"/>
    <property type="evidence" value="ECO:0007669"/>
    <property type="project" value="InterPro"/>
</dbReference>
<sequence length="369" mass="39693">MAVQDVVEVDLGGHLVTVPKGGLYDRFRMRTDLDEVERDPQVSSVGFFRKLPKTEVNSAIGPTLTPNFYYRISTARLVMLARSRDIRSRLPKALAPLEVAPGVGIVSVMFFRYDVCDIDFYTEAAVGVAVRPARHGKLGFADLASSLANDHLHSYVLSLPVSTQIAQVRGHDGYGFPKWVTELDVSIDAERTVARVGNDSGGVDLALSARTPAQAKYGTGERVSTLTSYTSLGGAWHSTMSQTNVLSAGSVRFPRGVDLEIGQGRMADDLRVPKPIKTIQFDVVTEGQLALHMPVPVSVGFKAAGPVGVDMWVGRSSRFLTMSPPPMCASPRVVGRAYYAARLSASCAISQGRPSRSAPESLATASAPR</sequence>
<dbReference type="SUPFAM" id="SSF160104">
    <property type="entry name" value="Acetoacetate decarboxylase-like"/>
    <property type="match status" value="1"/>
</dbReference>
<dbReference type="Proteomes" id="UP000182227">
    <property type="component" value="Unassembled WGS sequence"/>
</dbReference>
<evidence type="ECO:0000313" key="3">
    <source>
        <dbReference type="Proteomes" id="UP000182227"/>
    </source>
</evidence>
<dbReference type="EMBL" id="CTEF01000001">
    <property type="protein sequence ID" value="CQD08134.1"/>
    <property type="molecule type" value="Genomic_DNA"/>
</dbReference>
<evidence type="ECO:0000256" key="1">
    <source>
        <dbReference type="SAM" id="MobiDB-lite"/>
    </source>
</evidence>
<dbReference type="InterPro" id="IPR010451">
    <property type="entry name" value="Acetoacetate_decarboxylase"/>
</dbReference>
<dbReference type="Pfam" id="PF06314">
    <property type="entry name" value="ADC"/>
    <property type="match status" value="1"/>
</dbReference>
<gene>
    <name evidence="2" type="ORF">BN970_01571</name>
</gene>
<dbReference type="InterPro" id="IPR023375">
    <property type="entry name" value="ADC_dom_sf"/>
</dbReference>
<dbReference type="Gene3D" id="2.40.400.10">
    <property type="entry name" value="Acetoacetate decarboxylase-like"/>
    <property type="match status" value="1"/>
</dbReference>
<accession>A0A0U1D4X8</accession>
<feature type="region of interest" description="Disordered" evidence="1">
    <location>
        <begin position="350"/>
        <end position="369"/>
    </location>
</feature>
<reference evidence="2 3" key="1">
    <citation type="submission" date="2015-03" db="EMBL/GenBank/DDBJ databases">
        <authorList>
            <person name="Murphy D."/>
        </authorList>
    </citation>
    <scope>NUCLEOTIDE SEQUENCE [LARGE SCALE GENOMIC DNA]</scope>
    <source>
        <strain evidence="2 3">D16</strain>
    </source>
</reference>
<proteinExistence type="predicted"/>
<evidence type="ECO:0000313" key="2">
    <source>
        <dbReference type="EMBL" id="CQD08134.1"/>
    </source>
</evidence>
<protein>
    <submittedName>
        <fullName evidence="2">Acetoacetate decarboxylase (ADC)</fullName>
    </submittedName>
</protein>
<organism evidence="2 3">
    <name type="scientific">Mycolicibacterium conceptionense</name>
    <dbReference type="NCBI Taxonomy" id="451644"/>
    <lineage>
        <taxon>Bacteria</taxon>
        <taxon>Bacillati</taxon>
        <taxon>Actinomycetota</taxon>
        <taxon>Actinomycetes</taxon>
        <taxon>Mycobacteriales</taxon>
        <taxon>Mycobacteriaceae</taxon>
        <taxon>Mycolicibacterium</taxon>
    </lineage>
</organism>